<evidence type="ECO:0000256" key="2">
    <source>
        <dbReference type="ARBA" id="ARBA00008912"/>
    </source>
</evidence>
<evidence type="ECO:0000256" key="1">
    <source>
        <dbReference type="ARBA" id="ARBA00004123"/>
    </source>
</evidence>
<dbReference type="PANTHER" id="PTHR10917">
    <property type="entry name" value="DNA-DIRECTED RNA POLYMERASES I, II, AND III SUBUNIT RPABC3"/>
    <property type="match status" value="1"/>
</dbReference>
<keyword evidence="3" id="KW-0539">Nucleus</keyword>
<proteinExistence type="inferred from homology"/>
<gene>
    <name evidence="5" type="ORF">D0869_04836</name>
</gene>
<sequence length="194" mass="21358">MAVESGCRRELGEELDSSSGHKAPRGSTRSHMLALFRPRKVTQENRFATEAKPQPLTPNNNSNDIPHGQSPFPASRSIGIAVTMSDAQLYEDTFTITTLLDQTYDRVARVMGTSADSTTSVTLDINSELYPLNTGENVNMLIATTLNLDGSSEDRAKTGWRPPKAGEQTLADLWDYVCYGKVYRHEETGEGVNM</sequence>
<dbReference type="VEuPathDB" id="FungiDB:BTJ68_05535"/>
<feature type="compositionally biased region" description="Basic and acidic residues" evidence="4">
    <location>
        <begin position="1"/>
        <end position="12"/>
    </location>
</feature>
<evidence type="ECO:0000313" key="6">
    <source>
        <dbReference type="Proteomes" id="UP000281245"/>
    </source>
</evidence>
<organism evidence="5 6">
    <name type="scientific">Hortaea werneckii</name>
    <name type="common">Black yeast</name>
    <name type="synonym">Cladosporium werneckii</name>
    <dbReference type="NCBI Taxonomy" id="91943"/>
    <lineage>
        <taxon>Eukaryota</taxon>
        <taxon>Fungi</taxon>
        <taxon>Dikarya</taxon>
        <taxon>Ascomycota</taxon>
        <taxon>Pezizomycotina</taxon>
        <taxon>Dothideomycetes</taxon>
        <taxon>Dothideomycetidae</taxon>
        <taxon>Mycosphaerellales</taxon>
        <taxon>Teratosphaeriaceae</taxon>
        <taxon>Hortaea</taxon>
    </lineage>
</organism>
<dbReference type="PANTHER" id="PTHR10917:SF0">
    <property type="entry name" value="DNA-DIRECTED RNA POLYMERASES I, II, AND III SUBUNIT RPABC3"/>
    <property type="match status" value="1"/>
</dbReference>
<dbReference type="Gene3D" id="2.40.50.140">
    <property type="entry name" value="Nucleic acid-binding proteins"/>
    <property type="match status" value="1"/>
</dbReference>
<comment type="similarity">
    <text evidence="2">Belongs to the eukaryotic RPB8 RNA polymerase subunit family.</text>
</comment>
<name>A0A3M6X0R0_HORWE</name>
<dbReference type="OrthoDB" id="20018at2759"/>
<evidence type="ECO:0000256" key="3">
    <source>
        <dbReference type="ARBA" id="ARBA00023242"/>
    </source>
</evidence>
<dbReference type="EMBL" id="QWIJ01000305">
    <property type="protein sequence ID" value="RMX84088.1"/>
    <property type="molecule type" value="Genomic_DNA"/>
</dbReference>
<evidence type="ECO:0000313" key="5">
    <source>
        <dbReference type="EMBL" id="RMX84088.1"/>
    </source>
</evidence>
<dbReference type="AlphaFoldDB" id="A0A3M6X0R0"/>
<dbReference type="SUPFAM" id="SSF50249">
    <property type="entry name" value="Nucleic acid-binding proteins"/>
    <property type="match status" value="1"/>
</dbReference>
<dbReference type="GO" id="GO:0003899">
    <property type="term" value="F:DNA-directed RNA polymerase activity"/>
    <property type="evidence" value="ECO:0007669"/>
    <property type="project" value="InterPro"/>
</dbReference>
<dbReference type="GO" id="GO:0005736">
    <property type="term" value="C:RNA polymerase I complex"/>
    <property type="evidence" value="ECO:0007669"/>
    <property type="project" value="TreeGrafter"/>
</dbReference>
<evidence type="ECO:0000256" key="4">
    <source>
        <dbReference type="SAM" id="MobiDB-lite"/>
    </source>
</evidence>
<dbReference type="GO" id="GO:0006351">
    <property type="term" value="P:DNA-templated transcription"/>
    <property type="evidence" value="ECO:0007669"/>
    <property type="project" value="InterPro"/>
</dbReference>
<dbReference type="GO" id="GO:0005666">
    <property type="term" value="C:RNA polymerase III complex"/>
    <property type="evidence" value="ECO:0007669"/>
    <property type="project" value="TreeGrafter"/>
</dbReference>
<dbReference type="GO" id="GO:0005665">
    <property type="term" value="C:RNA polymerase II, core complex"/>
    <property type="evidence" value="ECO:0007669"/>
    <property type="project" value="TreeGrafter"/>
</dbReference>
<comment type="subcellular location">
    <subcellularLocation>
        <location evidence="1">Nucleus</location>
    </subcellularLocation>
</comment>
<reference evidence="5 6" key="1">
    <citation type="journal article" date="2018" name="BMC Genomics">
        <title>Genomic evidence for intraspecific hybridization in a clonal and extremely halotolerant yeast.</title>
        <authorList>
            <person name="Gostincar C."/>
            <person name="Stajich J.E."/>
            <person name="Zupancic J."/>
            <person name="Zalar P."/>
            <person name="Gunde-Cimerman N."/>
        </authorList>
    </citation>
    <scope>NUCLEOTIDE SEQUENCE [LARGE SCALE GENOMIC DNA]</scope>
    <source>
        <strain evidence="5 6">EXF-6656</strain>
    </source>
</reference>
<dbReference type="Pfam" id="PF03870">
    <property type="entry name" value="RNA_pol_Rpb8"/>
    <property type="match status" value="1"/>
</dbReference>
<dbReference type="InterPro" id="IPR012340">
    <property type="entry name" value="NA-bd_OB-fold"/>
</dbReference>
<dbReference type="InterPro" id="IPR005570">
    <property type="entry name" value="RPABC3"/>
</dbReference>
<dbReference type="Proteomes" id="UP000281245">
    <property type="component" value="Unassembled WGS sequence"/>
</dbReference>
<protein>
    <submittedName>
        <fullName evidence="5">Uncharacterized protein</fullName>
    </submittedName>
</protein>
<accession>A0A3M6X0R0</accession>
<feature type="region of interest" description="Disordered" evidence="4">
    <location>
        <begin position="1"/>
        <end position="70"/>
    </location>
</feature>
<dbReference type="SMART" id="SM00658">
    <property type="entry name" value="RPOL8c"/>
    <property type="match status" value="1"/>
</dbReference>
<comment type="caution">
    <text evidence="5">The sequence shown here is derived from an EMBL/GenBank/DDBJ whole genome shotgun (WGS) entry which is preliminary data.</text>
</comment>